<dbReference type="InterPro" id="IPR013083">
    <property type="entry name" value="Znf_RING/FYVE/PHD"/>
</dbReference>
<dbReference type="PROSITE" id="PS50271">
    <property type="entry name" value="ZF_UBP"/>
    <property type="match status" value="1"/>
</dbReference>
<evidence type="ECO:0000256" key="5">
    <source>
        <dbReference type="PROSITE-ProRule" id="PRU00502"/>
    </source>
</evidence>
<keyword evidence="3 5" id="KW-0863">Zinc-finger</keyword>
<evidence type="ECO:0000256" key="2">
    <source>
        <dbReference type="ARBA" id="ARBA00022723"/>
    </source>
</evidence>
<dbReference type="PROSITE" id="PS00972">
    <property type="entry name" value="USP_1"/>
    <property type="match status" value="1"/>
</dbReference>
<feature type="domain" description="UBP-type" evidence="8">
    <location>
        <begin position="47"/>
        <end position="193"/>
    </location>
</feature>
<evidence type="ECO:0000256" key="4">
    <source>
        <dbReference type="ARBA" id="ARBA00022833"/>
    </source>
</evidence>
<comment type="caution">
    <text evidence="9">The sequence shown here is derived from an EMBL/GenBank/DDBJ whole genome shotgun (WGS) entry which is preliminary data.</text>
</comment>
<organism evidence="9 10">
    <name type="scientific">Rhynchospora tenuis</name>
    <dbReference type="NCBI Taxonomy" id="198213"/>
    <lineage>
        <taxon>Eukaryota</taxon>
        <taxon>Viridiplantae</taxon>
        <taxon>Streptophyta</taxon>
        <taxon>Embryophyta</taxon>
        <taxon>Tracheophyta</taxon>
        <taxon>Spermatophyta</taxon>
        <taxon>Magnoliopsida</taxon>
        <taxon>Liliopsida</taxon>
        <taxon>Poales</taxon>
        <taxon>Cyperaceae</taxon>
        <taxon>Cyperoideae</taxon>
        <taxon>Rhynchosporeae</taxon>
        <taxon>Rhynchospora</taxon>
    </lineage>
</organism>
<dbReference type="Proteomes" id="UP001210211">
    <property type="component" value="Unassembled WGS sequence"/>
</dbReference>
<proteinExistence type="inferred from homology"/>
<keyword evidence="10" id="KW-1185">Reference proteome</keyword>
<evidence type="ECO:0000313" key="10">
    <source>
        <dbReference type="Proteomes" id="UP001210211"/>
    </source>
</evidence>
<feature type="region of interest" description="Disordered" evidence="6">
    <location>
        <begin position="990"/>
        <end position="1010"/>
    </location>
</feature>
<evidence type="ECO:0000259" key="8">
    <source>
        <dbReference type="PROSITE" id="PS50271"/>
    </source>
</evidence>
<dbReference type="GO" id="GO:0016579">
    <property type="term" value="P:protein deubiquitination"/>
    <property type="evidence" value="ECO:0007669"/>
    <property type="project" value="InterPro"/>
</dbReference>
<feature type="region of interest" description="Disordered" evidence="6">
    <location>
        <begin position="1"/>
        <end position="53"/>
    </location>
</feature>
<keyword evidence="2" id="KW-0479">Metal-binding</keyword>
<gene>
    <name evidence="9" type="ORF">LUZ61_017723</name>
</gene>
<name>A0AAD5Z843_9POAL</name>
<dbReference type="GO" id="GO:0004843">
    <property type="term" value="F:cysteine-type deubiquitinase activity"/>
    <property type="evidence" value="ECO:0007669"/>
    <property type="project" value="InterPro"/>
</dbReference>
<feature type="compositionally biased region" description="Basic and acidic residues" evidence="6">
    <location>
        <begin position="425"/>
        <end position="434"/>
    </location>
</feature>
<feature type="compositionally biased region" description="Basic and acidic residues" evidence="6">
    <location>
        <begin position="24"/>
        <end position="53"/>
    </location>
</feature>
<dbReference type="InterPro" id="IPR050164">
    <property type="entry name" value="Peptidase_C19"/>
</dbReference>
<dbReference type="Pfam" id="PF02148">
    <property type="entry name" value="zf-UBP"/>
    <property type="match status" value="1"/>
</dbReference>
<evidence type="ECO:0000256" key="6">
    <source>
        <dbReference type="SAM" id="MobiDB-lite"/>
    </source>
</evidence>
<dbReference type="EMBL" id="JAMRDG010000002">
    <property type="protein sequence ID" value="KAJ3688559.1"/>
    <property type="molecule type" value="Genomic_DNA"/>
</dbReference>
<dbReference type="GO" id="GO:0005634">
    <property type="term" value="C:nucleus"/>
    <property type="evidence" value="ECO:0007669"/>
    <property type="project" value="TreeGrafter"/>
</dbReference>
<dbReference type="SUPFAM" id="SSF54001">
    <property type="entry name" value="Cysteine proteinases"/>
    <property type="match status" value="1"/>
</dbReference>
<feature type="region of interest" description="Disordered" evidence="6">
    <location>
        <begin position="76"/>
        <end position="111"/>
    </location>
</feature>
<dbReference type="CDD" id="cd02667">
    <property type="entry name" value="Peptidase_C19K"/>
    <property type="match status" value="1"/>
</dbReference>
<protein>
    <recommendedName>
        <fullName evidence="11">Ubiquitinyl hydrolase 1</fullName>
    </recommendedName>
</protein>
<dbReference type="PROSITE" id="PS50235">
    <property type="entry name" value="USP_3"/>
    <property type="match status" value="1"/>
</dbReference>
<dbReference type="Gene3D" id="3.30.40.10">
    <property type="entry name" value="Zinc/RING finger domain, C3HC4 (zinc finger)"/>
    <property type="match status" value="1"/>
</dbReference>
<comment type="similarity">
    <text evidence="1">Belongs to the peptidase C19 family.</text>
</comment>
<dbReference type="GO" id="GO:0008270">
    <property type="term" value="F:zinc ion binding"/>
    <property type="evidence" value="ECO:0007669"/>
    <property type="project" value="UniProtKB-KW"/>
</dbReference>
<dbReference type="Pfam" id="PF00443">
    <property type="entry name" value="UCH"/>
    <property type="match status" value="1"/>
</dbReference>
<feature type="region of interest" description="Disordered" evidence="6">
    <location>
        <begin position="389"/>
        <end position="454"/>
    </location>
</feature>
<dbReference type="PANTHER" id="PTHR24006:SF781">
    <property type="entry name" value="LD34905P"/>
    <property type="match status" value="1"/>
</dbReference>
<dbReference type="InterPro" id="IPR038765">
    <property type="entry name" value="Papain-like_cys_pep_sf"/>
</dbReference>
<evidence type="ECO:0000313" key="9">
    <source>
        <dbReference type="EMBL" id="KAJ3688559.1"/>
    </source>
</evidence>
<evidence type="ECO:0008006" key="11">
    <source>
        <dbReference type="Google" id="ProtNLM"/>
    </source>
</evidence>
<dbReference type="PANTHER" id="PTHR24006">
    <property type="entry name" value="UBIQUITIN CARBOXYL-TERMINAL HYDROLASE"/>
    <property type="match status" value="1"/>
</dbReference>
<reference evidence="9 10" key="1">
    <citation type="journal article" date="2022" name="Cell">
        <title>Repeat-based holocentromeres influence genome architecture and karyotype evolution.</title>
        <authorList>
            <person name="Hofstatter P.G."/>
            <person name="Thangavel G."/>
            <person name="Lux T."/>
            <person name="Neumann P."/>
            <person name="Vondrak T."/>
            <person name="Novak P."/>
            <person name="Zhang M."/>
            <person name="Costa L."/>
            <person name="Castellani M."/>
            <person name="Scott A."/>
            <person name="Toegelov H."/>
            <person name="Fuchs J."/>
            <person name="Mata-Sucre Y."/>
            <person name="Dias Y."/>
            <person name="Vanzela A.L.L."/>
            <person name="Huettel B."/>
            <person name="Almeida C.C.S."/>
            <person name="Simkova H."/>
            <person name="Souza G."/>
            <person name="Pedrosa-Harand A."/>
            <person name="Macas J."/>
            <person name="Mayer K.F.X."/>
            <person name="Houben A."/>
            <person name="Marques A."/>
        </authorList>
    </citation>
    <scope>NUCLEOTIDE SEQUENCE [LARGE SCALE GENOMIC DNA]</scope>
    <source>
        <strain evidence="9">RhyTen1mFocal</strain>
    </source>
</reference>
<dbReference type="InterPro" id="IPR018200">
    <property type="entry name" value="USP_CS"/>
</dbReference>
<dbReference type="GO" id="GO:0005829">
    <property type="term" value="C:cytosol"/>
    <property type="evidence" value="ECO:0007669"/>
    <property type="project" value="TreeGrafter"/>
</dbReference>
<dbReference type="Gene3D" id="3.90.70.10">
    <property type="entry name" value="Cysteine proteinases"/>
    <property type="match status" value="2"/>
</dbReference>
<dbReference type="PROSITE" id="PS00973">
    <property type="entry name" value="USP_2"/>
    <property type="match status" value="1"/>
</dbReference>
<dbReference type="InterPro" id="IPR028889">
    <property type="entry name" value="USP"/>
</dbReference>
<evidence type="ECO:0000256" key="3">
    <source>
        <dbReference type="ARBA" id="ARBA00022771"/>
    </source>
</evidence>
<accession>A0AAD5Z843</accession>
<feature type="region of interest" description="Disordered" evidence="6">
    <location>
        <begin position="1073"/>
        <end position="1098"/>
    </location>
</feature>
<feature type="compositionally biased region" description="Low complexity" evidence="6">
    <location>
        <begin position="437"/>
        <end position="449"/>
    </location>
</feature>
<evidence type="ECO:0000256" key="1">
    <source>
        <dbReference type="ARBA" id="ARBA00009085"/>
    </source>
</evidence>
<dbReference type="InterPro" id="IPR001394">
    <property type="entry name" value="Peptidase_C19_UCH"/>
</dbReference>
<feature type="domain" description="USP" evidence="7">
    <location>
        <begin position="219"/>
        <end position="1302"/>
    </location>
</feature>
<dbReference type="SUPFAM" id="SSF57850">
    <property type="entry name" value="RING/U-box"/>
    <property type="match status" value="1"/>
</dbReference>
<feature type="compositionally biased region" description="Basic residues" evidence="6">
    <location>
        <begin position="1"/>
        <end position="16"/>
    </location>
</feature>
<dbReference type="InterPro" id="IPR001607">
    <property type="entry name" value="Znf_UBP"/>
</dbReference>
<feature type="region of interest" description="Disordered" evidence="6">
    <location>
        <begin position="470"/>
        <end position="496"/>
    </location>
</feature>
<keyword evidence="4" id="KW-0862">Zinc</keyword>
<evidence type="ECO:0000259" key="7">
    <source>
        <dbReference type="PROSITE" id="PS50235"/>
    </source>
</evidence>
<sequence length="1310" mass="142117">MGKRVKPKGRNPRKQTRPQGSDSDPNRDQSETKPDTTNEEETAKTREGCGHYTKGDAHLNKILLSILSSNNEFSSCEHCRDEMPQGNRKGGAGGGKKKKKGGAGPKGGEAKPNSNPIWVCLDCGRSFCGGEVDKEVPYGHARRHAKQDKHNWAVGPTSNGTAWCFLCNAEVPIEMPSIEEEIVSTTKPTSEPDYTKAMKSDVKEESVSFYAGPLHHCIRGLSNLGNTCFFNSVLQNLLALKMFRESLLKPQNYDPDKNATFVTGPLTMSLRKLFIETNGGEDCKGVLSPKNLFGSICAKAPQFRGYQQQDSHELLRYLLDGLNTEEASARKLKRADSDKVGGAGALGPTLVDSMFSGRLSSTISCLECGYTSVVHEPFLDLSLPVPAKKTGTVAKKGGSRVPLARGRGRSQRFRDRPALRSSTVNEEKIRKQEDATESTSSVTSETESTVLKEGKVSDLKSTTIEAGENISEEVALSKDEVDRSSAGPKGSPADEAGFSWMDFIADQDSAEVIQDPPETELIGLEVLGSDSTTLEMQPRSTFIGAGDTCQKEECIPSKAGGNGFTAFEEQNRAVAEVLSSNSCNLLESKITPDSHHYEVQPATQDVPFVKGADVRSGAEVTGSTESKVGVENPDYNVCKPCGDGPKNNISVKTAEEDGFDDVAVAEALCCLGYDDPECKMVLKNPVQESEPLKQEVTISENTVVRGAAEGQNSTSSKTDASCSAMVMGMQSMEVGVDSAKELTGSKADTGGSSSGICQTTLNKASPSYSTESTDSTNGSVAKVDNDSVACDSSPCVVSGKQDATLILDKPDTAVVRAKVVDDADLLQDQSDKPRSTISDLKVDDANILSSFVESDEQEHMLHANIGKVDGDNSWWSGDSEVDDTRPKANVGDDIDWVHDEHNELNDMAPKANVHDDMDWLMDESSEIYSTVVEKRVHAYSHTESYELESSVIKVDGYMPGKIVFEGSSSSVDIAMSGSKPASPKPILSLTNSNSQDPCEDSTVNALDLPNSTSIEVETAESSITQESTKNEADTSTGMAIVMQPQDTKEREIAPSTVNVEAEVQQEVEFDGFGDMFNEPKETMGPVNRPIPKTEDEDDADSIFWGSGAPFSGFGFNSEEVDDTDKPVSVVSCLELFTKPELLTGEHAWHCEKCSASQSNANDQDRGKGDKKEKVMRDARKRYMLDQAPQVLTVHLKRFGQDSRGRLSKIRGHVNFDEILDLTPFIHVRSNDKSKCTYRLVGLVEHSGSMSGGHYVAYIRGEKTQKGGVLGQTWFYASDAHVKEVSLSEVLKSEAYILFYERFENENSSCS</sequence>